<dbReference type="InterPro" id="IPR040325">
    <property type="entry name" value="RIMBP1/2/3"/>
</dbReference>
<dbReference type="Pfam" id="PF07653">
    <property type="entry name" value="SH3_2"/>
    <property type="match status" value="2"/>
</dbReference>
<dbReference type="OrthoDB" id="4158657at2759"/>
<gene>
    <name evidence="6" type="ORF">JRQ81_008257</name>
</gene>
<dbReference type="InterPro" id="IPR036028">
    <property type="entry name" value="SH3-like_dom_sf"/>
</dbReference>
<dbReference type="SMART" id="SM00326">
    <property type="entry name" value="SH3"/>
    <property type="match status" value="2"/>
</dbReference>
<feature type="compositionally biased region" description="Basic residues" evidence="3">
    <location>
        <begin position="165"/>
        <end position="174"/>
    </location>
</feature>
<feature type="domain" description="SH3" evidence="5">
    <location>
        <begin position="54"/>
        <end position="122"/>
    </location>
</feature>
<dbReference type="InterPro" id="IPR001452">
    <property type="entry name" value="SH3_domain"/>
</dbReference>
<evidence type="ECO:0000256" key="1">
    <source>
        <dbReference type="ARBA" id="ARBA00022443"/>
    </source>
</evidence>
<sequence>MGDGLPELPGSATWRAPTRRGRRLRRKRREPAGAVGPDAGVWRSSSPEMMDEEDSARLFVALFDFDPVSMSPNPDAAEEELPFQEGQVLKVYGQKDLDGFYRGMCGDRVGYIPCNMVSEVQVDNDRVRQRLLQEGCLAADPLEDHLAGNGAFSTLAQRSALCPPKPRRSKKAGQKRQQEEVPNFGLGDIRDPSSEEETPRTMVAIFDYNPAESSPNADIEAELNFCAGDLVTILGSMDNDGFYYAEINGKKGLVPSNFVEALVSDEGLPGEPSLGKQQDLVDHEDTSIPGGFKNSSLVARMLVGALALATALILPKNVLQQEKRTAMTRSRDCAAFGFQGTAG</sequence>
<protein>
    <recommendedName>
        <fullName evidence="5">SH3 domain-containing protein</fullName>
    </recommendedName>
</protein>
<feature type="domain" description="SH3" evidence="5">
    <location>
        <begin position="197"/>
        <end position="264"/>
    </location>
</feature>
<dbReference type="PROSITE" id="PS50002">
    <property type="entry name" value="SH3"/>
    <property type="match status" value="2"/>
</dbReference>
<dbReference type="CDD" id="cd12012">
    <property type="entry name" value="SH3_RIM-BP_2"/>
    <property type="match status" value="1"/>
</dbReference>
<dbReference type="EMBL" id="JAPFRF010000017">
    <property type="protein sequence ID" value="KAJ7308975.1"/>
    <property type="molecule type" value="Genomic_DNA"/>
</dbReference>
<dbReference type="SUPFAM" id="SSF50044">
    <property type="entry name" value="SH3-domain"/>
    <property type="match status" value="2"/>
</dbReference>
<feature type="region of interest" description="Disordered" evidence="3">
    <location>
        <begin position="161"/>
        <end position="198"/>
    </location>
</feature>
<keyword evidence="4" id="KW-1133">Transmembrane helix</keyword>
<name>A0A9Q0XC20_9SAUR</name>
<feature type="transmembrane region" description="Helical" evidence="4">
    <location>
        <begin position="297"/>
        <end position="314"/>
    </location>
</feature>
<evidence type="ECO:0000259" key="5">
    <source>
        <dbReference type="PROSITE" id="PS50002"/>
    </source>
</evidence>
<organism evidence="6 7">
    <name type="scientific">Phrynocephalus forsythii</name>
    <dbReference type="NCBI Taxonomy" id="171643"/>
    <lineage>
        <taxon>Eukaryota</taxon>
        <taxon>Metazoa</taxon>
        <taxon>Chordata</taxon>
        <taxon>Craniata</taxon>
        <taxon>Vertebrata</taxon>
        <taxon>Euteleostomi</taxon>
        <taxon>Lepidosauria</taxon>
        <taxon>Squamata</taxon>
        <taxon>Bifurcata</taxon>
        <taxon>Unidentata</taxon>
        <taxon>Episquamata</taxon>
        <taxon>Toxicofera</taxon>
        <taxon>Iguania</taxon>
        <taxon>Acrodonta</taxon>
        <taxon>Agamidae</taxon>
        <taxon>Agaminae</taxon>
        <taxon>Phrynocephalus</taxon>
    </lineage>
</organism>
<evidence type="ECO:0000256" key="2">
    <source>
        <dbReference type="PROSITE-ProRule" id="PRU00192"/>
    </source>
</evidence>
<feature type="region of interest" description="Disordered" evidence="3">
    <location>
        <begin position="1"/>
        <end position="47"/>
    </location>
</feature>
<evidence type="ECO:0000313" key="7">
    <source>
        <dbReference type="Proteomes" id="UP001142489"/>
    </source>
</evidence>
<feature type="compositionally biased region" description="Basic residues" evidence="3">
    <location>
        <begin position="17"/>
        <end position="29"/>
    </location>
</feature>
<dbReference type="PRINTS" id="PR00452">
    <property type="entry name" value="SH3DOMAIN"/>
</dbReference>
<dbReference type="PANTHER" id="PTHR14234:SF20">
    <property type="entry name" value="PERIPHERAL-TYPE BENZODIAZEPINE RECEPTOR-ASSOCIATED PROTEIN 1"/>
    <property type="match status" value="1"/>
</dbReference>
<dbReference type="Proteomes" id="UP001142489">
    <property type="component" value="Unassembled WGS sequence"/>
</dbReference>
<evidence type="ECO:0000256" key="4">
    <source>
        <dbReference type="SAM" id="Phobius"/>
    </source>
</evidence>
<evidence type="ECO:0000313" key="6">
    <source>
        <dbReference type="EMBL" id="KAJ7308975.1"/>
    </source>
</evidence>
<dbReference type="AlphaFoldDB" id="A0A9Q0XC20"/>
<reference evidence="6" key="1">
    <citation type="journal article" date="2023" name="DNA Res.">
        <title>Chromosome-level genome assembly of Phrynocephalus forsythii using third-generation DNA sequencing and Hi-C analysis.</title>
        <authorList>
            <person name="Qi Y."/>
            <person name="Zhao W."/>
            <person name="Zhao Y."/>
            <person name="Niu C."/>
            <person name="Cao S."/>
            <person name="Zhang Y."/>
        </authorList>
    </citation>
    <scope>NUCLEOTIDE SEQUENCE</scope>
    <source>
        <tissue evidence="6">Muscle</tissue>
    </source>
</reference>
<dbReference type="GO" id="GO:0030156">
    <property type="term" value="F:benzodiazepine receptor binding"/>
    <property type="evidence" value="ECO:0007669"/>
    <property type="project" value="TreeGrafter"/>
</dbReference>
<keyword evidence="4" id="KW-0812">Transmembrane</keyword>
<dbReference type="FunFam" id="2.30.30.40:FF:000016">
    <property type="entry name" value="RIMS-binding protein 2 isoform X2"/>
    <property type="match status" value="1"/>
</dbReference>
<comment type="caution">
    <text evidence="6">The sequence shown here is derived from an EMBL/GenBank/DDBJ whole genome shotgun (WGS) entry which is preliminary data.</text>
</comment>
<keyword evidence="7" id="KW-1185">Reference proteome</keyword>
<dbReference type="Gene3D" id="2.30.30.40">
    <property type="entry name" value="SH3 Domains"/>
    <property type="match status" value="2"/>
</dbReference>
<keyword evidence="4" id="KW-0472">Membrane</keyword>
<dbReference type="InterPro" id="IPR035753">
    <property type="entry name" value="RIM-BP_SH3_2"/>
</dbReference>
<proteinExistence type="predicted"/>
<dbReference type="PANTHER" id="PTHR14234">
    <property type="entry name" value="RIM BINDING PROTEIN-RELATED"/>
    <property type="match status" value="1"/>
</dbReference>
<evidence type="ECO:0000256" key="3">
    <source>
        <dbReference type="SAM" id="MobiDB-lite"/>
    </source>
</evidence>
<keyword evidence="1 2" id="KW-0728">SH3 domain</keyword>
<accession>A0A9Q0XC20</accession>
<dbReference type="FunFam" id="2.30.30.40:FF:000023">
    <property type="entry name" value="RIMS-binding protein 2 isoform F"/>
    <property type="match status" value="1"/>
</dbReference>
<feature type="compositionally biased region" description="Basic and acidic residues" evidence="3">
    <location>
        <begin position="188"/>
        <end position="198"/>
    </location>
</feature>